<dbReference type="EMBL" id="GL378384">
    <property type="protein sequence ID" value="EFJ42264.1"/>
    <property type="molecule type" value="Genomic_DNA"/>
</dbReference>
<gene>
    <name evidence="2" type="ORF">VOLCADRAFT_97725</name>
</gene>
<sequence>MKRLKPQPAKPDVRGRGAAPARAFLSGLGSLVGWRYRLAGAGLLSLMYMEKVCYVILYLILKMLLVIQEFHHAVGAGRCWTLTRKLYHFSDRRLSNYQCQDVSSELRVQVSHSEAKRATTGNPAGPLTPYQDELERLHPAIVQQVRGQGVEVVVVGFGVWLATSARVMACVDDFQAYP</sequence>
<keyword evidence="1" id="KW-0812">Transmembrane</keyword>
<dbReference type="InParanoid" id="D8UDH3"/>
<protein>
    <submittedName>
        <fullName evidence="2">Uncharacterized protein</fullName>
    </submittedName>
</protein>
<evidence type="ECO:0000313" key="2">
    <source>
        <dbReference type="EMBL" id="EFJ42264.1"/>
    </source>
</evidence>
<dbReference type="GeneID" id="9619994"/>
<keyword evidence="1" id="KW-1133">Transmembrane helix</keyword>
<reference evidence="2 3" key="1">
    <citation type="journal article" date="2010" name="Science">
        <title>Genomic analysis of organismal complexity in the multicellular green alga Volvox carteri.</title>
        <authorList>
            <person name="Prochnik S.E."/>
            <person name="Umen J."/>
            <person name="Nedelcu A.M."/>
            <person name="Hallmann A."/>
            <person name="Miller S.M."/>
            <person name="Nishii I."/>
            <person name="Ferris P."/>
            <person name="Kuo A."/>
            <person name="Mitros T."/>
            <person name="Fritz-Laylin L.K."/>
            <person name="Hellsten U."/>
            <person name="Chapman J."/>
            <person name="Simakov O."/>
            <person name="Rensing S.A."/>
            <person name="Terry A."/>
            <person name="Pangilinan J."/>
            <person name="Kapitonov V."/>
            <person name="Jurka J."/>
            <person name="Salamov A."/>
            <person name="Shapiro H."/>
            <person name="Schmutz J."/>
            <person name="Grimwood J."/>
            <person name="Lindquist E."/>
            <person name="Lucas S."/>
            <person name="Grigoriev I.V."/>
            <person name="Schmitt R."/>
            <person name="Kirk D."/>
            <person name="Rokhsar D.S."/>
        </authorList>
    </citation>
    <scope>NUCLEOTIDE SEQUENCE [LARGE SCALE GENOMIC DNA]</scope>
    <source>
        <strain evidence="3">f. Nagariensis / Eve</strain>
    </source>
</reference>
<dbReference type="AlphaFoldDB" id="D8UDH3"/>
<dbReference type="KEGG" id="vcn:VOLCADRAFT_97725"/>
<accession>D8UDH3</accession>
<feature type="transmembrane region" description="Helical" evidence="1">
    <location>
        <begin position="38"/>
        <end position="61"/>
    </location>
</feature>
<organism evidence="3">
    <name type="scientific">Volvox carteri f. nagariensis</name>
    <dbReference type="NCBI Taxonomy" id="3068"/>
    <lineage>
        <taxon>Eukaryota</taxon>
        <taxon>Viridiplantae</taxon>
        <taxon>Chlorophyta</taxon>
        <taxon>core chlorophytes</taxon>
        <taxon>Chlorophyceae</taxon>
        <taxon>CS clade</taxon>
        <taxon>Chlamydomonadales</taxon>
        <taxon>Volvocaceae</taxon>
        <taxon>Volvox</taxon>
    </lineage>
</organism>
<proteinExistence type="predicted"/>
<dbReference type="RefSeq" id="XP_002956662.1">
    <property type="nucleotide sequence ID" value="XM_002956616.1"/>
</dbReference>
<keyword evidence="3" id="KW-1185">Reference proteome</keyword>
<keyword evidence="1" id="KW-0472">Membrane</keyword>
<evidence type="ECO:0000256" key="1">
    <source>
        <dbReference type="SAM" id="Phobius"/>
    </source>
</evidence>
<dbReference type="Proteomes" id="UP000001058">
    <property type="component" value="Unassembled WGS sequence"/>
</dbReference>
<name>D8UDH3_VOLCA</name>
<evidence type="ECO:0000313" key="3">
    <source>
        <dbReference type="Proteomes" id="UP000001058"/>
    </source>
</evidence>